<dbReference type="InterPro" id="IPR001646">
    <property type="entry name" value="5peptide_repeat"/>
</dbReference>
<dbReference type="EMBL" id="CP062983">
    <property type="protein sequence ID" value="QPC82690.1"/>
    <property type="molecule type" value="Genomic_DNA"/>
</dbReference>
<gene>
    <name evidence="3" type="ORF">G4Y79_23895</name>
</gene>
<dbReference type="KEGG" id="pmet:G4Y79_23895"/>
<dbReference type="Proteomes" id="UP000594468">
    <property type="component" value="Chromosome"/>
</dbReference>
<name>A0A7S8E963_9CHLR</name>
<sequence length="413" mass="46530">MPPQNDEERAELDRLITQMREGKRDFENEKNDEVVQAITLLRERGWFTDGAQYRAELRRAEKRWTDLIGADLRWTDLRGANLGNADLSGTNLSDAHLIRAHLSGAHLSSADLRWADLSEADLQEADLSEADLRMADLSGADLNGAHLSGAHLSGADLSGAHLNGAHLQGATIGGTILTDMDLSGCIGLEKMNHLRPSYIDYTTFYKSGPLSEAFLKGCGVPENLITFLPSLVSKGIELFSTFISYSYDSRNPNDPGNIFAQKVHDWLQKQGVRCWLDKHQVNAGDFVLESIDEGIKVWDKLVFCCNERAMNSEWVRKELRRAIEKENETEKKLGKRLPIIIPLNMDDYLFSEACKKHPYRLELVERNAVDFVDWEVDEDKFQHGMELVLRALRLDGGKPPAPEPKIFPLDDDN</sequence>
<dbReference type="InterPro" id="IPR035897">
    <property type="entry name" value="Toll_tir_struct_dom_sf"/>
</dbReference>
<dbReference type="Gene3D" id="2.160.20.80">
    <property type="entry name" value="E3 ubiquitin-protein ligase SopA"/>
    <property type="match status" value="1"/>
</dbReference>
<dbReference type="Gene3D" id="3.40.50.10140">
    <property type="entry name" value="Toll/interleukin-1 receptor homology (TIR) domain"/>
    <property type="match status" value="1"/>
</dbReference>
<evidence type="ECO:0000313" key="4">
    <source>
        <dbReference type="Proteomes" id="UP000594468"/>
    </source>
</evidence>
<dbReference type="PROSITE" id="PS50104">
    <property type="entry name" value="TIR"/>
    <property type="match status" value="1"/>
</dbReference>
<dbReference type="Pfam" id="PF00805">
    <property type="entry name" value="Pentapeptide"/>
    <property type="match status" value="3"/>
</dbReference>
<keyword evidence="3" id="KW-0675">Receptor</keyword>
<dbReference type="Pfam" id="PF13676">
    <property type="entry name" value="TIR_2"/>
    <property type="match status" value="1"/>
</dbReference>
<dbReference type="RefSeq" id="WP_195170759.1">
    <property type="nucleotide sequence ID" value="NZ_CP062983.1"/>
</dbReference>
<dbReference type="AlphaFoldDB" id="A0A7S8E963"/>
<dbReference type="PANTHER" id="PTHR14136">
    <property type="entry name" value="BTB_POZ DOMAIN-CONTAINING PROTEIN KCTD9"/>
    <property type="match status" value="1"/>
</dbReference>
<organism evidence="3 4">
    <name type="scientific">Phototrophicus methaneseepsis</name>
    <dbReference type="NCBI Taxonomy" id="2710758"/>
    <lineage>
        <taxon>Bacteria</taxon>
        <taxon>Bacillati</taxon>
        <taxon>Chloroflexota</taxon>
        <taxon>Candidatus Thermofontia</taxon>
        <taxon>Phototrophicales</taxon>
        <taxon>Phototrophicaceae</taxon>
        <taxon>Phototrophicus</taxon>
    </lineage>
</organism>
<dbReference type="InterPro" id="IPR051082">
    <property type="entry name" value="Pentapeptide-BTB/POZ_domain"/>
</dbReference>
<dbReference type="GO" id="GO:0007165">
    <property type="term" value="P:signal transduction"/>
    <property type="evidence" value="ECO:0007669"/>
    <property type="project" value="InterPro"/>
</dbReference>
<protein>
    <submittedName>
        <fullName evidence="3">Toll/interleukin-1 receptor domain-containing protein</fullName>
    </submittedName>
</protein>
<feature type="coiled-coil region" evidence="1">
    <location>
        <begin position="5"/>
        <end position="32"/>
    </location>
</feature>
<accession>A0A7S8E963</accession>
<evidence type="ECO:0000256" key="1">
    <source>
        <dbReference type="SAM" id="Coils"/>
    </source>
</evidence>
<dbReference type="PANTHER" id="PTHR14136:SF17">
    <property type="entry name" value="BTB_POZ DOMAIN-CONTAINING PROTEIN KCTD9"/>
    <property type="match status" value="1"/>
</dbReference>
<dbReference type="SUPFAM" id="SSF52200">
    <property type="entry name" value="Toll/Interleukin receptor TIR domain"/>
    <property type="match status" value="1"/>
</dbReference>
<reference evidence="3 4" key="1">
    <citation type="submission" date="2020-02" db="EMBL/GenBank/DDBJ databases">
        <authorList>
            <person name="Zheng R.K."/>
            <person name="Sun C.M."/>
        </authorList>
    </citation>
    <scope>NUCLEOTIDE SEQUENCE [LARGE SCALE GENOMIC DNA]</scope>
    <source>
        <strain evidence="4">rifampicinis</strain>
    </source>
</reference>
<dbReference type="SUPFAM" id="SSF141571">
    <property type="entry name" value="Pentapeptide repeat-like"/>
    <property type="match status" value="1"/>
</dbReference>
<evidence type="ECO:0000259" key="2">
    <source>
        <dbReference type="PROSITE" id="PS50104"/>
    </source>
</evidence>
<feature type="domain" description="TIR" evidence="2">
    <location>
        <begin position="237"/>
        <end position="392"/>
    </location>
</feature>
<evidence type="ECO:0000313" key="3">
    <source>
        <dbReference type="EMBL" id="QPC82690.1"/>
    </source>
</evidence>
<keyword evidence="4" id="KW-1185">Reference proteome</keyword>
<dbReference type="InterPro" id="IPR000157">
    <property type="entry name" value="TIR_dom"/>
</dbReference>
<proteinExistence type="predicted"/>
<keyword evidence="1" id="KW-0175">Coiled coil</keyword>